<dbReference type="SUPFAM" id="SSF53383">
    <property type="entry name" value="PLP-dependent transferases"/>
    <property type="match status" value="1"/>
</dbReference>
<sequence>MNIYLDNCSTTKPREEVIEEIIYALREEYGNPSSLHKMGFNVEKKIEEIRNNIASFLEVNKDEIYFTSGGTESNNMAIQSIINKHNRIGKHIITTKIEHPSVLNVLKDYEEKGYDITYLKVNDKGLISLDQLKRSIREDTILIAIMHVNNEIGAIQPIWEIKKVLKGKNSRALIHVDGVQGFGKVHIDPKGWGVDTYSFSGHKIHGPKGIGGLYINKEIKLNPIIFGGNQERGFRSGTENVPGIMGLGKAVEIMEKNFEKEQNQVNGIKSYFIKRLGEEIDHIHINSPMNHKSSPYILNVSFEYVRGEVLLHYLEDKGIYVSTSSACSSRGTEKSHVLLALGLSNRMIEGAIRFCFSYENTKEDIDYTIEILKKSVEEIRQITMR</sequence>
<evidence type="ECO:0000256" key="8">
    <source>
        <dbReference type="ARBA" id="ARBA00050776"/>
    </source>
</evidence>
<dbReference type="Gene3D" id="1.10.260.50">
    <property type="match status" value="1"/>
</dbReference>
<name>A0A1M4PQG5_9FIRM</name>
<dbReference type="InterPro" id="IPR000192">
    <property type="entry name" value="Aminotrans_V_dom"/>
</dbReference>
<dbReference type="Gene3D" id="3.40.640.10">
    <property type="entry name" value="Type I PLP-dependent aspartate aminotransferase-like (Major domain)"/>
    <property type="match status" value="1"/>
</dbReference>
<keyword evidence="3 10" id="KW-0808">Transferase</keyword>
<dbReference type="EC" id="2.8.1.7" evidence="10"/>
<dbReference type="PANTHER" id="PTHR11601">
    <property type="entry name" value="CYSTEINE DESULFURYLASE FAMILY MEMBER"/>
    <property type="match status" value="1"/>
</dbReference>
<dbReference type="EMBL" id="LT669839">
    <property type="protein sequence ID" value="SHD77728.1"/>
    <property type="molecule type" value="Genomic_DNA"/>
</dbReference>
<dbReference type="Proteomes" id="UP000245423">
    <property type="component" value="Chromosome 1"/>
</dbReference>
<dbReference type="InterPro" id="IPR015421">
    <property type="entry name" value="PyrdxlP-dep_Trfase_major"/>
</dbReference>
<keyword evidence="11" id="KW-1185">Reference proteome</keyword>
<comment type="similarity">
    <text evidence="2">Belongs to the class-V pyridoxal-phosphate-dependent aminotransferase family. NifS/IscS subfamily.</text>
</comment>
<keyword evidence="4" id="KW-0479">Metal-binding</keyword>
<evidence type="ECO:0000256" key="5">
    <source>
        <dbReference type="ARBA" id="ARBA00022898"/>
    </source>
</evidence>
<dbReference type="InterPro" id="IPR015424">
    <property type="entry name" value="PyrdxlP-dep_Trfase"/>
</dbReference>
<keyword evidence="6" id="KW-0408">Iron</keyword>
<evidence type="ECO:0000313" key="11">
    <source>
        <dbReference type="Proteomes" id="UP000245423"/>
    </source>
</evidence>
<dbReference type="RefSeq" id="WP_025641836.1">
    <property type="nucleotide sequence ID" value="NZ_LT669839.1"/>
</dbReference>
<organism evidence="10 11">
    <name type="scientific">[Clostridium] ultunense Esp</name>
    <dbReference type="NCBI Taxonomy" id="1288971"/>
    <lineage>
        <taxon>Bacteria</taxon>
        <taxon>Bacillati</taxon>
        <taxon>Bacillota</taxon>
        <taxon>Tissierellia</taxon>
        <taxon>Tissierellales</taxon>
        <taxon>Tepidimicrobiaceae</taxon>
        <taxon>Schnuerera</taxon>
    </lineage>
</organism>
<dbReference type="GO" id="GO:0051536">
    <property type="term" value="F:iron-sulfur cluster binding"/>
    <property type="evidence" value="ECO:0007669"/>
    <property type="project" value="UniProtKB-KW"/>
</dbReference>
<evidence type="ECO:0000256" key="2">
    <source>
        <dbReference type="ARBA" id="ARBA00006490"/>
    </source>
</evidence>
<evidence type="ECO:0000259" key="9">
    <source>
        <dbReference type="Pfam" id="PF00266"/>
    </source>
</evidence>
<evidence type="ECO:0000256" key="7">
    <source>
        <dbReference type="ARBA" id="ARBA00023014"/>
    </source>
</evidence>
<feature type="domain" description="Aminotransferase class V" evidence="9">
    <location>
        <begin position="3"/>
        <end position="367"/>
    </location>
</feature>
<accession>A0A1M4PQG5</accession>
<evidence type="ECO:0000313" key="10">
    <source>
        <dbReference type="EMBL" id="SHD77728.1"/>
    </source>
</evidence>
<dbReference type="NCBIfam" id="NF002806">
    <property type="entry name" value="PRK02948.1"/>
    <property type="match status" value="1"/>
</dbReference>
<dbReference type="InterPro" id="IPR016454">
    <property type="entry name" value="Cysteine_dSase"/>
</dbReference>
<dbReference type="PANTHER" id="PTHR11601:SF34">
    <property type="entry name" value="CYSTEINE DESULFURASE"/>
    <property type="match status" value="1"/>
</dbReference>
<comment type="cofactor">
    <cofactor evidence="1">
        <name>pyridoxal 5'-phosphate</name>
        <dbReference type="ChEBI" id="CHEBI:597326"/>
    </cofactor>
</comment>
<dbReference type="GO" id="GO:0046872">
    <property type="term" value="F:metal ion binding"/>
    <property type="evidence" value="ECO:0007669"/>
    <property type="project" value="UniProtKB-KW"/>
</dbReference>
<dbReference type="Gene3D" id="3.90.1150.10">
    <property type="entry name" value="Aspartate Aminotransferase, domain 1"/>
    <property type="match status" value="1"/>
</dbReference>
<reference evidence="10 11" key="1">
    <citation type="submission" date="2016-11" db="EMBL/GenBank/DDBJ databases">
        <authorList>
            <person name="Manzoor S."/>
        </authorList>
    </citation>
    <scope>NUCLEOTIDE SEQUENCE [LARGE SCALE GENOMIC DNA]</scope>
    <source>
        <strain evidence="10">Clostridium ultunense strain Esp</strain>
    </source>
</reference>
<dbReference type="InterPro" id="IPR015422">
    <property type="entry name" value="PyrdxlP-dep_Trfase_small"/>
</dbReference>
<evidence type="ECO:0000256" key="6">
    <source>
        <dbReference type="ARBA" id="ARBA00023004"/>
    </source>
</evidence>
<dbReference type="FunFam" id="3.40.640.10:FF:000084">
    <property type="entry name" value="IscS-like cysteine desulfurase"/>
    <property type="match status" value="1"/>
</dbReference>
<keyword evidence="7" id="KW-0411">Iron-sulfur</keyword>
<evidence type="ECO:0000256" key="4">
    <source>
        <dbReference type="ARBA" id="ARBA00022723"/>
    </source>
</evidence>
<evidence type="ECO:0000256" key="3">
    <source>
        <dbReference type="ARBA" id="ARBA00022679"/>
    </source>
</evidence>
<gene>
    <name evidence="10" type="primary">iscSB</name>
    <name evidence="10" type="ORF">CUESP1_2379</name>
</gene>
<keyword evidence="5" id="KW-0663">Pyridoxal phosphate</keyword>
<dbReference type="PIRSF" id="PIRSF005572">
    <property type="entry name" value="NifS"/>
    <property type="match status" value="1"/>
</dbReference>
<dbReference type="OrthoDB" id="9808002at2"/>
<dbReference type="AlphaFoldDB" id="A0A1M4PQG5"/>
<protein>
    <submittedName>
        <fullName evidence="10">Cysteine desulfurase</fullName>
        <ecNumber evidence="10">2.8.1.7</ecNumber>
    </submittedName>
</protein>
<dbReference type="GO" id="GO:0031071">
    <property type="term" value="F:cysteine desulfurase activity"/>
    <property type="evidence" value="ECO:0007669"/>
    <property type="project" value="UniProtKB-EC"/>
</dbReference>
<evidence type="ECO:0000256" key="1">
    <source>
        <dbReference type="ARBA" id="ARBA00001933"/>
    </source>
</evidence>
<comment type="catalytic activity">
    <reaction evidence="8">
        <text>(sulfur carrier)-H + L-cysteine = (sulfur carrier)-SH + L-alanine</text>
        <dbReference type="Rhea" id="RHEA:43892"/>
        <dbReference type="Rhea" id="RHEA-COMP:14737"/>
        <dbReference type="Rhea" id="RHEA-COMP:14739"/>
        <dbReference type="ChEBI" id="CHEBI:29917"/>
        <dbReference type="ChEBI" id="CHEBI:35235"/>
        <dbReference type="ChEBI" id="CHEBI:57972"/>
        <dbReference type="ChEBI" id="CHEBI:64428"/>
        <dbReference type="EC" id="2.8.1.7"/>
    </reaction>
</comment>
<dbReference type="Pfam" id="PF00266">
    <property type="entry name" value="Aminotran_5"/>
    <property type="match status" value="1"/>
</dbReference>
<proteinExistence type="inferred from homology"/>